<dbReference type="InterPro" id="IPR029068">
    <property type="entry name" value="Glyas_Bleomycin-R_OHBP_Dase"/>
</dbReference>
<dbReference type="OrthoDB" id="9803079at2"/>
<dbReference type="PANTHER" id="PTHR36437">
    <property type="entry name" value="GLYOXALASE/BLEOMYCIN RESISTANCE PROTEIN/DIOXYGENASE"/>
    <property type="match status" value="1"/>
</dbReference>
<dbReference type="Proteomes" id="UP000217785">
    <property type="component" value="Unassembled WGS sequence"/>
</dbReference>
<sequence length="120" mass="13609">MIKQIATVAVYVEDQQKAKEFWTEKAGFVAKAEHPMGPNAFWLEVGPEGAETNLVIYPRAMMPNANELKPSIVFVCDDIQETYKAMAEKGVKFKEELKQMQWGTFAIFEDLDGNEYVLKG</sequence>
<comment type="caution">
    <text evidence="2">The sequence shown here is derived from an EMBL/GenBank/DDBJ whole genome shotgun (WGS) entry which is preliminary data.</text>
</comment>
<name>A0A292YCX9_9BACL</name>
<dbReference type="InterPro" id="IPR004360">
    <property type="entry name" value="Glyas_Fos-R_dOase_dom"/>
</dbReference>
<evidence type="ECO:0000313" key="2">
    <source>
        <dbReference type="EMBL" id="GAX89592.1"/>
    </source>
</evidence>
<protein>
    <recommendedName>
        <fullName evidence="1">VOC domain-containing protein</fullName>
    </recommendedName>
</protein>
<dbReference type="RefSeq" id="WP_096181290.1">
    <property type="nucleotide sequence ID" value="NZ_BDUF01000024.1"/>
</dbReference>
<feature type="domain" description="VOC" evidence="1">
    <location>
        <begin position="4"/>
        <end position="120"/>
    </location>
</feature>
<evidence type="ECO:0000259" key="1">
    <source>
        <dbReference type="PROSITE" id="PS51819"/>
    </source>
</evidence>
<dbReference type="PANTHER" id="PTHR36437:SF2">
    <property type="entry name" value="GLYOXALASE_BLEOMYCIN RESISTANCE PROTEIN_DIOXYGENASE"/>
    <property type="match status" value="1"/>
</dbReference>
<organism evidence="2 3">
    <name type="scientific">Effusibacillus lacus</name>
    <dbReference type="NCBI Taxonomy" id="1348429"/>
    <lineage>
        <taxon>Bacteria</taxon>
        <taxon>Bacillati</taxon>
        <taxon>Bacillota</taxon>
        <taxon>Bacilli</taxon>
        <taxon>Bacillales</taxon>
        <taxon>Alicyclobacillaceae</taxon>
        <taxon>Effusibacillus</taxon>
    </lineage>
</organism>
<dbReference type="AlphaFoldDB" id="A0A292YCX9"/>
<dbReference type="EMBL" id="BDUF01000024">
    <property type="protein sequence ID" value="GAX89592.1"/>
    <property type="molecule type" value="Genomic_DNA"/>
</dbReference>
<evidence type="ECO:0000313" key="3">
    <source>
        <dbReference type="Proteomes" id="UP000217785"/>
    </source>
</evidence>
<dbReference type="Gene3D" id="3.10.180.10">
    <property type="entry name" value="2,3-Dihydroxybiphenyl 1,2-Dioxygenase, domain 1"/>
    <property type="match status" value="1"/>
</dbReference>
<keyword evidence="3" id="KW-1185">Reference proteome</keyword>
<reference evidence="3" key="1">
    <citation type="submission" date="2017-07" db="EMBL/GenBank/DDBJ databases">
        <title>Draft genome sequence of Effusibacillus lacus strain skLN1.</title>
        <authorList>
            <person name="Watanabe M."/>
            <person name="Kojima H."/>
            <person name="Fukui M."/>
        </authorList>
    </citation>
    <scope>NUCLEOTIDE SEQUENCE [LARGE SCALE GENOMIC DNA]</scope>
    <source>
        <strain evidence="3">skLN1</strain>
    </source>
</reference>
<dbReference type="SUPFAM" id="SSF54593">
    <property type="entry name" value="Glyoxalase/Bleomycin resistance protein/Dihydroxybiphenyl dioxygenase"/>
    <property type="match status" value="1"/>
</dbReference>
<dbReference type="PROSITE" id="PS51819">
    <property type="entry name" value="VOC"/>
    <property type="match status" value="1"/>
</dbReference>
<proteinExistence type="predicted"/>
<accession>A0A292YCX9</accession>
<gene>
    <name evidence="2" type="ORF">EFBL_1216</name>
</gene>
<dbReference type="Pfam" id="PF00903">
    <property type="entry name" value="Glyoxalase"/>
    <property type="match status" value="1"/>
</dbReference>
<dbReference type="InterPro" id="IPR037523">
    <property type="entry name" value="VOC_core"/>
</dbReference>